<keyword evidence="5" id="KW-0272">Extracellular matrix</keyword>
<evidence type="ECO:0000313" key="10">
    <source>
        <dbReference type="EMBL" id="ROT79764.1"/>
    </source>
</evidence>
<dbReference type="STRING" id="6689.A0A3R7QI92"/>
<reference evidence="10 11" key="1">
    <citation type="submission" date="2018-04" db="EMBL/GenBank/DDBJ databases">
        <authorList>
            <person name="Zhang X."/>
            <person name="Yuan J."/>
            <person name="Li F."/>
            <person name="Xiang J."/>
        </authorList>
    </citation>
    <scope>NUCLEOTIDE SEQUENCE [LARGE SCALE GENOMIC DNA]</scope>
    <source>
        <tissue evidence="10">Muscle</tissue>
    </source>
</reference>
<evidence type="ECO:0000256" key="9">
    <source>
        <dbReference type="RuleBase" id="RU003500"/>
    </source>
</evidence>
<evidence type="ECO:0000313" key="11">
    <source>
        <dbReference type="Proteomes" id="UP000283509"/>
    </source>
</evidence>
<dbReference type="PANTHER" id="PTHR12027">
    <property type="entry name" value="WNT RELATED"/>
    <property type="match status" value="1"/>
</dbReference>
<gene>
    <name evidence="10" type="ORF">C7M84_001514</name>
</gene>
<dbReference type="InterPro" id="IPR043158">
    <property type="entry name" value="Wnt_C"/>
</dbReference>
<keyword evidence="3 9" id="KW-0217">Developmental protein</keyword>
<dbReference type="GO" id="GO:0005109">
    <property type="term" value="F:frizzled binding"/>
    <property type="evidence" value="ECO:0007669"/>
    <property type="project" value="TreeGrafter"/>
</dbReference>
<dbReference type="FunFam" id="3.30.2460.20:FF:000001">
    <property type="entry name" value="Wnt homolog"/>
    <property type="match status" value="1"/>
</dbReference>
<dbReference type="GO" id="GO:0000902">
    <property type="term" value="P:cell morphogenesis"/>
    <property type="evidence" value="ECO:0007669"/>
    <property type="project" value="UniProtKB-ARBA"/>
</dbReference>
<dbReference type="Gene3D" id="3.30.2460.20">
    <property type="match status" value="1"/>
</dbReference>
<dbReference type="GO" id="GO:0030182">
    <property type="term" value="P:neuron differentiation"/>
    <property type="evidence" value="ECO:0007669"/>
    <property type="project" value="TreeGrafter"/>
</dbReference>
<name>A0A3R7QI92_PENVA</name>
<dbReference type="InterPro" id="IPR005817">
    <property type="entry name" value="Wnt"/>
</dbReference>
<evidence type="ECO:0000256" key="8">
    <source>
        <dbReference type="ARBA" id="ARBA00023288"/>
    </source>
</evidence>
<dbReference type="GO" id="GO:0007517">
    <property type="term" value="P:muscle organ development"/>
    <property type="evidence" value="ECO:0007669"/>
    <property type="project" value="UniProtKB-ARBA"/>
</dbReference>
<dbReference type="EMBL" id="QCYY01001191">
    <property type="protein sequence ID" value="ROT79764.1"/>
    <property type="molecule type" value="Genomic_DNA"/>
</dbReference>
<keyword evidence="11" id="KW-1185">Reference proteome</keyword>
<comment type="function">
    <text evidence="9">Ligand for members of the frizzled family of seven transmembrane receptors.</text>
</comment>
<dbReference type="SMART" id="SM00097">
    <property type="entry name" value="WNT1"/>
    <property type="match status" value="1"/>
</dbReference>
<dbReference type="GO" id="GO:0005125">
    <property type="term" value="F:cytokine activity"/>
    <property type="evidence" value="ECO:0007669"/>
    <property type="project" value="TreeGrafter"/>
</dbReference>
<dbReference type="OrthoDB" id="5945655at2759"/>
<keyword evidence="6 9" id="KW-0879">Wnt signaling pathway</keyword>
<keyword evidence="8" id="KW-0449">Lipoprotein</keyword>
<dbReference type="GO" id="GO:0045165">
    <property type="term" value="P:cell fate commitment"/>
    <property type="evidence" value="ECO:0007669"/>
    <property type="project" value="TreeGrafter"/>
</dbReference>
<organism evidence="10 11">
    <name type="scientific">Penaeus vannamei</name>
    <name type="common">Whiteleg shrimp</name>
    <name type="synonym">Litopenaeus vannamei</name>
    <dbReference type="NCBI Taxonomy" id="6689"/>
    <lineage>
        <taxon>Eukaryota</taxon>
        <taxon>Metazoa</taxon>
        <taxon>Ecdysozoa</taxon>
        <taxon>Arthropoda</taxon>
        <taxon>Crustacea</taxon>
        <taxon>Multicrustacea</taxon>
        <taxon>Malacostraca</taxon>
        <taxon>Eumalacostraca</taxon>
        <taxon>Eucarida</taxon>
        <taxon>Decapoda</taxon>
        <taxon>Dendrobranchiata</taxon>
        <taxon>Penaeoidea</taxon>
        <taxon>Penaeidae</taxon>
        <taxon>Penaeus</taxon>
    </lineage>
</organism>
<dbReference type="AlphaFoldDB" id="A0A3R7QI92"/>
<evidence type="ECO:0000256" key="5">
    <source>
        <dbReference type="ARBA" id="ARBA00022530"/>
    </source>
</evidence>
<comment type="caution">
    <text evidence="10">The sequence shown here is derived from an EMBL/GenBank/DDBJ whole genome shotgun (WGS) entry which is preliminary data.</text>
</comment>
<dbReference type="PROSITE" id="PS00246">
    <property type="entry name" value="WNT1"/>
    <property type="match status" value="1"/>
</dbReference>
<accession>A0A3R7QI92</accession>
<evidence type="ECO:0000256" key="3">
    <source>
        <dbReference type="ARBA" id="ARBA00022473"/>
    </source>
</evidence>
<dbReference type="Pfam" id="PF00110">
    <property type="entry name" value="wnt"/>
    <property type="match status" value="1"/>
</dbReference>
<proteinExistence type="inferred from homology"/>
<reference evidence="10 11" key="2">
    <citation type="submission" date="2019-01" db="EMBL/GenBank/DDBJ databases">
        <title>The decoding of complex shrimp genome reveals the adaptation for benthos swimmer, frequently molting mechanism and breeding impact on genome.</title>
        <authorList>
            <person name="Sun Y."/>
            <person name="Gao Y."/>
            <person name="Yu Y."/>
        </authorList>
    </citation>
    <scope>NUCLEOTIDE SEQUENCE [LARGE SCALE GENOMIC DNA]</scope>
    <source>
        <tissue evidence="10">Muscle</tissue>
    </source>
</reference>
<evidence type="ECO:0000256" key="4">
    <source>
        <dbReference type="ARBA" id="ARBA00022525"/>
    </source>
</evidence>
<dbReference type="GO" id="GO:0060070">
    <property type="term" value="P:canonical Wnt signaling pathway"/>
    <property type="evidence" value="ECO:0007669"/>
    <property type="project" value="TreeGrafter"/>
</dbReference>
<comment type="similarity">
    <text evidence="2 9">Belongs to the Wnt family.</text>
</comment>
<dbReference type="CDD" id="cd19338">
    <property type="entry name" value="Wnt_Wnt6"/>
    <property type="match status" value="1"/>
</dbReference>
<keyword evidence="7" id="KW-1015">Disulfide bond</keyword>
<comment type="subcellular location">
    <subcellularLocation>
        <location evidence="1 9">Secreted</location>
        <location evidence="1 9">Extracellular space</location>
        <location evidence="1 9">Extracellular matrix</location>
    </subcellularLocation>
</comment>
<keyword evidence="4" id="KW-0964">Secreted</keyword>
<protein>
    <recommendedName>
        <fullName evidence="9">Protein Wnt</fullName>
    </recommendedName>
</protein>
<dbReference type="Proteomes" id="UP000283509">
    <property type="component" value="Unassembled WGS sequence"/>
</dbReference>
<dbReference type="InterPro" id="IPR018161">
    <property type="entry name" value="Wnt_CS"/>
</dbReference>
<dbReference type="PANTHER" id="PTHR12027:SF99">
    <property type="entry name" value="PROTEIN WNT"/>
    <property type="match status" value="1"/>
</dbReference>
<dbReference type="InterPro" id="IPR009143">
    <property type="entry name" value="Wnt6"/>
</dbReference>
<evidence type="ECO:0000256" key="6">
    <source>
        <dbReference type="ARBA" id="ARBA00022687"/>
    </source>
</evidence>
<dbReference type="GO" id="GO:0005615">
    <property type="term" value="C:extracellular space"/>
    <property type="evidence" value="ECO:0007669"/>
    <property type="project" value="TreeGrafter"/>
</dbReference>
<evidence type="ECO:0000256" key="1">
    <source>
        <dbReference type="ARBA" id="ARBA00004498"/>
    </source>
</evidence>
<dbReference type="PRINTS" id="PR01349">
    <property type="entry name" value="WNTPROTEIN"/>
</dbReference>
<sequence>MKLLAISLPCYFSSPSPSLPSFIISLLLFPLCLLLPSPLLASLSFSRPFSSFHSVPSSPIFIVFPFPTTPLRRPPGSSPLTPLRPQTVSLGARTGIGECQHQFRMHRWNCSTFTDSPHVFGHLLRIKSREKAYVYGISAAGVAYAVTRACSRGELTECGCDERIRQRPNRGRWEWGGCSEDLTFGENFSKEFVDARESRNTAEGLMNLHNNEAGRRAIRSEMEILCKCHGVSGSCSMRVCWRRMRAFRSIGDSLLHRFEGAVIVRYVNRKKRKKLRPKRRGFKKPSRRDLVYLEESPDYCNRNQTLGVLGTVGRLCNKTSWGMDGCKILCCGRGYQTMVKDVEEKCNCRFIWCCKVECERCRVRREEHYCN</sequence>
<evidence type="ECO:0000256" key="2">
    <source>
        <dbReference type="ARBA" id="ARBA00005683"/>
    </source>
</evidence>
<evidence type="ECO:0000256" key="7">
    <source>
        <dbReference type="ARBA" id="ARBA00023157"/>
    </source>
</evidence>